<dbReference type="InterPro" id="IPR002178">
    <property type="entry name" value="PTS_EIIA_type-2_dom"/>
</dbReference>
<dbReference type="PANTHER" id="PTHR47738">
    <property type="entry name" value="PTS SYSTEM FRUCTOSE-LIKE EIIA COMPONENT-RELATED"/>
    <property type="match status" value="1"/>
</dbReference>
<keyword evidence="3" id="KW-1185">Reference proteome</keyword>
<sequence length="147" mass="17243">METNSLFQVYFNSVFKTKEEVFSFLSEIEGNDFYKKREIINLLKEREKVGSTLIAEHVVMPHVQSSLINKSQIVFIHLKKPIKDWDYHSKNVRLVIGILLKENENVQIKKSIASFIRALASEDFVSRLLNSREKEDFTKKILKPLEE</sequence>
<dbReference type="AlphaFoldDB" id="A0A090IZ04"/>
<dbReference type="Proteomes" id="UP000040576">
    <property type="component" value="Unassembled WGS sequence"/>
</dbReference>
<organism evidence="2 3">
    <name type="scientific">Caldibacillus thermoamylovorans</name>
    <dbReference type="NCBI Taxonomy" id="35841"/>
    <lineage>
        <taxon>Bacteria</taxon>
        <taxon>Bacillati</taxon>
        <taxon>Bacillota</taxon>
        <taxon>Bacilli</taxon>
        <taxon>Bacillales</taxon>
        <taxon>Bacillaceae</taxon>
        <taxon>Caldibacillus</taxon>
    </lineage>
</organism>
<feature type="domain" description="PTS EIIA type-2" evidence="1">
    <location>
        <begin position="1"/>
        <end position="147"/>
    </location>
</feature>
<gene>
    <name evidence="2" type="ORF">BT1A1_3168</name>
</gene>
<dbReference type="EMBL" id="CCRF01000095">
    <property type="protein sequence ID" value="CEE02952.1"/>
    <property type="molecule type" value="Genomic_DNA"/>
</dbReference>
<evidence type="ECO:0000313" key="2">
    <source>
        <dbReference type="EMBL" id="CEE02952.1"/>
    </source>
</evidence>
<dbReference type="InterPro" id="IPR016152">
    <property type="entry name" value="PTrfase/Anion_transptr"/>
</dbReference>
<dbReference type="InterPro" id="IPR051541">
    <property type="entry name" value="PTS_SugarTrans_NitroReg"/>
</dbReference>
<evidence type="ECO:0000259" key="1">
    <source>
        <dbReference type="PROSITE" id="PS51094"/>
    </source>
</evidence>
<proteinExistence type="predicted"/>
<evidence type="ECO:0000313" key="3">
    <source>
        <dbReference type="Proteomes" id="UP000040576"/>
    </source>
</evidence>
<dbReference type="PROSITE" id="PS51094">
    <property type="entry name" value="PTS_EIIA_TYPE_2"/>
    <property type="match status" value="1"/>
</dbReference>
<reference evidence="2 3" key="1">
    <citation type="submission" date="2014-07" db="EMBL/GenBank/DDBJ databases">
        <authorList>
            <person name="Wibberg Daniel"/>
        </authorList>
    </citation>
    <scope>NUCLEOTIDE SEQUENCE [LARGE SCALE GENOMIC DNA]</scope>
</reference>
<dbReference type="RefSeq" id="WP_034772992.1">
    <property type="nucleotide sequence ID" value="NZ_CCRF01000095.1"/>
</dbReference>
<dbReference type="Gene3D" id="3.40.930.10">
    <property type="entry name" value="Mannitol-specific EII, Chain A"/>
    <property type="match status" value="1"/>
</dbReference>
<name>A0A090IZ04_9BACI</name>
<protein>
    <recommendedName>
        <fullName evidence="1">PTS EIIA type-2 domain-containing protein</fullName>
    </recommendedName>
</protein>
<dbReference type="Pfam" id="PF00359">
    <property type="entry name" value="PTS_EIIA_2"/>
    <property type="match status" value="1"/>
</dbReference>
<accession>A0A090IZ04</accession>
<dbReference type="SUPFAM" id="SSF55804">
    <property type="entry name" value="Phoshotransferase/anion transport protein"/>
    <property type="match status" value="1"/>
</dbReference>